<evidence type="ECO:0000256" key="7">
    <source>
        <dbReference type="ARBA" id="ARBA00022840"/>
    </source>
</evidence>
<feature type="transmembrane region" description="Helical" evidence="10">
    <location>
        <begin position="37"/>
        <end position="58"/>
    </location>
</feature>
<evidence type="ECO:0000259" key="12">
    <source>
        <dbReference type="PROSITE" id="PS50112"/>
    </source>
</evidence>
<dbReference type="InterPro" id="IPR003661">
    <property type="entry name" value="HisK_dim/P_dom"/>
</dbReference>
<dbReference type="Gene3D" id="3.30.450.20">
    <property type="entry name" value="PAS domain"/>
    <property type="match status" value="2"/>
</dbReference>
<evidence type="ECO:0000259" key="13">
    <source>
        <dbReference type="PROSITE" id="PS50113"/>
    </source>
</evidence>
<name>A0ABT3ZN73_9BURK</name>
<evidence type="ECO:0000256" key="10">
    <source>
        <dbReference type="SAM" id="Phobius"/>
    </source>
</evidence>
<evidence type="ECO:0000256" key="2">
    <source>
        <dbReference type="ARBA" id="ARBA00012438"/>
    </source>
</evidence>
<dbReference type="PROSITE" id="PS50113">
    <property type="entry name" value="PAC"/>
    <property type="match status" value="1"/>
</dbReference>
<comment type="catalytic activity">
    <reaction evidence="1">
        <text>ATP + protein L-histidine = ADP + protein N-phospho-L-histidine.</text>
        <dbReference type="EC" id="2.7.13.3"/>
    </reaction>
</comment>
<keyword evidence="10" id="KW-0472">Membrane</keyword>
<evidence type="ECO:0000313" key="14">
    <source>
        <dbReference type="EMBL" id="MCY0387986.1"/>
    </source>
</evidence>
<dbReference type="SUPFAM" id="SSF55785">
    <property type="entry name" value="PYP-like sensor domain (PAS domain)"/>
    <property type="match status" value="2"/>
</dbReference>
<dbReference type="InterPro" id="IPR036890">
    <property type="entry name" value="HATPase_C_sf"/>
</dbReference>
<dbReference type="PRINTS" id="PR00344">
    <property type="entry name" value="BCTRLSENSOR"/>
</dbReference>
<feature type="domain" description="Histidine kinase" evidence="11">
    <location>
        <begin position="597"/>
        <end position="845"/>
    </location>
</feature>
<dbReference type="Gene3D" id="1.10.287.130">
    <property type="match status" value="1"/>
</dbReference>
<feature type="compositionally biased region" description="Polar residues" evidence="9">
    <location>
        <begin position="861"/>
        <end position="870"/>
    </location>
</feature>
<feature type="transmembrane region" description="Helical" evidence="10">
    <location>
        <begin position="285"/>
        <end position="304"/>
    </location>
</feature>
<keyword evidence="7" id="KW-0067">ATP-binding</keyword>
<dbReference type="InterPro" id="IPR004358">
    <property type="entry name" value="Sig_transdc_His_kin-like_C"/>
</dbReference>
<dbReference type="Pfam" id="PF00989">
    <property type="entry name" value="PAS"/>
    <property type="match status" value="1"/>
</dbReference>
<dbReference type="SMART" id="SM00388">
    <property type="entry name" value="HisKA"/>
    <property type="match status" value="1"/>
</dbReference>
<dbReference type="PANTHER" id="PTHR43065">
    <property type="entry name" value="SENSOR HISTIDINE KINASE"/>
    <property type="match status" value="1"/>
</dbReference>
<dbReference type="InterPro" id="IPR003594">
    <property type="entry name" value="HATPase_dom"/>
</dbReference>
<organism evidence="14 15">
    <name type="scientific">Robbsia betulipollinis</name>
    <dbReference type="NCBI Taxonomy" id="2981849"/>
    <lineage>
        <taxon>Bacteria</taxon>
        <taxon>Pseudomonadati</taxon>
        <taxon>Pseudomonadota</taxon>
        <taxon>Betaproteobacteria</taxon>
        <taxon>Burkholderiales</taxon>
        <taxon>Burkholderiaceae</taxon>
        <taxon>Robbsia</taxon>
    </lineage>
</organism>
<dbReference type="CDD" id="cd00082">
    <property type="entry name" value="HisKA"/>
    <property type="match status" value="1"/>
</dbReference>
<keyword evidence="10" id="KW-0812">Transmembrane</keyword>
<dbReference type="Pfam" id="PF02518">
    <property type="entry name" value="HATPase_c"/>
    <property type="match status" value="1"/>
</dbReference>
<evidence type="ECO:0000259" key="11">
    <source>
        <dbReference type="PROSITE" id="PS50109"/>
    </source>
</evidence>
<dbReference type="SMART" id="SM00086">
    <property type="entry name" value="PAC"/>
    <property type="match status" value="1"/>
</dbReference>
<evidence type="ECO:0000256" key="5">
    <source>
        <dbReference type="ARBA" id="ARBA00022741"/>
    </source>
</evidence>
<dbReference type="NCBIfam" id="TIGR00229">
    <property type="entry name" value="sensory_box"/>
    <property type="match status" value="1"/>
</dbReference>
<dbReference type="SMART" id="SM00091">
    <property type="entry name" value="PAS"/>
    <property type="match status" value="2"/>
</dbReference>
<evidence type="ECO:0000256" key="1">
    <source>
        <dbReference type="ARBA" id="ARBA00000085"/>
    </source>
</evidence>
<feature type="domain" description="PAS" evidence="12">
    <location>
        <begin position="319"/>
        <end position="391"/>
    </location>
</feature>
<dbReference type="Gene3D" id="3.30.565.10">
    <property type="entry name" value="Histidine kinase-like ATPase, C-terminal domain"/>
    <property type="match status" value="1"/>
</dbReference>
<dbReference type="Proteomes" id="UP001082899">
    <property type="component" value="Unassembled WGS sequence"/>
</dbReference>
<dbReference type="PROSITE" id="PS50112">
    <property type="entry name" value="PAS"/>
    <property type="match status" value="1"/>
</dbReference>
<dbReference type="Pfam" id="PF00512">
    <property type="entry name" value="HisKA"/>
    <property type="match status" value="1"/>
</dbReference>
<dbReference type="InterPro" id="IPR013767">
    <property type="entry name" value="PAS_fold"/>
</dbReference>
<dbReference type="SMART" id="SM00387">
    <property type="entry name" value="HATPase_c"/>
    <property type="match status" value="1"/>
</dbReference>
<proteinExistence type="predicted"/>
<keyword evidence="6" id="KW-0418">Kinase</keyword>
<evidence type="ECO:0000256" key="8">
    <source>
        <dbReference type="ARBA" id="ARBA00023012"/>
    </source>
</evidence>
<keyword evidence="3" id="KW-0597">Phosphoprotein</keyword>
<keyword evidence="8" id="KW-0902">Two-component regulatory system</keyword>
<gene>
    <name evidence="14" type="ORF">OVY01_12205</name>
</gene>
<evidence type="ECO:0000256" key="6">
    <source>
        <dbReference type="ARBA" id="ARBA00022777"/>
    </source>
</evidence>
<comment type="caution">
    <text evidence="14">The sequence shown here is derived from an EMBL/GenBank/DDBJ whole genome shotgun (WGS) entry which is preliminary data.</text>
</comment>
<dbReference type="InterPro" id="IPR001610">
    <property type="entry name" value="PAC"/>
</dbReference>
<feature type="domain" description="PAC" evidence="13">
    <location>
        <begin position="395"/>
        <end position="447"/>
    </location>
</feature>
<evidence type="ECO:0000256" key="9">
    <source>
        <dbReference type="SAM" id="MobiDB-lite"/>
    </source>
</evidence>
<dbReference type="InterPro" id="IPR036097">
    <property type="entry name" value="HisK_dim/P_sf"/>
</dbReference>
<keyword evidence="15" id="KW-1185">Reference proteome</keyword>
<dbReference type="CDD" id="cd00130">
    <property type="entry name" value="PAS"/>
    <property type="match status" value="1"/>
</dbReference>
<dbReference type="RefSeq" id="WP_267847849.1">
    <property type="nucleotide sequence ID" value="NZ_JAPMXC010000002.1"/>
</dbReference>
<feature type="region of interest" description="Disordered" evidence="9">
    <location>
        <begin position="850"/>
        <end position="870"/>
    </location>
</feature>
<dbReference type="InterPro" id="IPR000700">
    <property type="entry name" value="PAS-assoc_C"/>
</dbReference>
<dbReference type="PANTHER" id="PTHR43065:SF10">
    <property type="entry name" value="PEROXIDE STRESS-ACTIVATED HISTIDINE KINASE MAK3"/>
    <property type="match status" value="1"/>
</dbReference>
<evidence type="ECO:0000313" key="15">
    <source>
        <dbReference type="Proteomes" id="UP001082899"/>
    </source>
</evidence>
<reference evidence="14" key="1">
    <citation type="submission" date="2022-11" db="EMBL/GenBank/DDBJ databases">
        <title>Robbsia betulipollinis sp. nov., isolated from pollen of birch (Betula pendula).</title>
        <authorList>
            <person name="Shi H."/>
            <person name="Ambika Manirajan B."/>
            <person name="Ratering S."/>
            <person name="Geissler-Plaum R."/>
            <person name="Schnell S."/>
        </authorList>
    </citation>
    <scope>NUCLEOTIDE SEQUENCE</scope>
    <source>
        <strain evidence="14">Bb-Pol-6</strain>
    </source>
</reference>
<dbReference type="EC" id="2.7.13.3" evidence="2"/>
<dbReference type="EMBL" id="JAPMXC010000002">
    <property type="protein sequence ID" value="MCY0387986.1"/>
    <property type="molecule type" value="Genomic_DNA"/>
</dbReference>
<dbReference type="InterPro" id="IPR005467">
    <property type="entry name" value="His_kinase_dom"/>
</dbReference>
<keyword evidence="5" id="KW-0547">Nucleotide-binding</keyword>
<dbReference type="SUPFAM" id="SSF55874">
    <property type="entry name" value="ATPase domain of HSP90 chaperone/DNA topoisomerase II/histidine kinase"/>
    <property type="match status" value="1"/>
</dbReference>
<keyword evidence="10" id="KW-1133">Transmembrane helix</keyword>
<dbReference type="PROSITE" id="PS50109">
    <property type="entry name" value="HIS_KIN"/>
    <property type="match status" value="1"/>
</dbReference>
<protein>
    <recommendedName>
        <fullName evidence="2">histidine kinase</fullName>
        <ecNumber evidence="2">2.7.13.3</ecNumber>
    </recommendedName>
</protein>
<evidence type="ECO:0000256" key="3">
    <source>
        <dbReference type="ARBA" id="ARBA00022553"/>
    </source>
</evidence>
<dbReference type="SUPFAM" id="SSF47384">
    <property type="entry name" value="Homodimeric domain of signal transducing histidine kinase"/>
    <property type="match status" value="1"/>
</dbReference>
<sequence length="870" mass="97718">MLTNWLFARFSQRAKPSEFPRVARAQRGTPHSWWSNAYLYTPLLSIIVFLIVMSLILWSLTRREQLQQEDTLYRNVAWAQQQIRLSLTEVQEQLGALSRDIATGHSDPASLLAPTTEILDSHPEILALVWLGQDGAPKWRAPIPVNALHLKRPDADAFDAAPHAGLDEARDSRRPVYAPIFYDALGNGYITLQMPIFSNRTYLGAIATVFSIEGMLRRELPAELSSKYEISILDARGHELSRSSSRPRLSRDVHRDLPLDPPGNGLSVRVYAYPHNTANLFNNRLLWLIAGLSCFVLWSLWSVWKHTRQRFVAQLQLFDEASFRRAMENSVLVGMRVLDLQGRITYVNPAFCRMTGWEESDLLDTLPPYVYWPAESFSEMRRQIDMTLRGKAPSSGFEMRIRRKDGSTFHARMYVSPLIDGNGRQSGWMSSMTDITEPRRVREELSAAHERFTTVLESLDAAVSVLATDETQLLYANRYYRHVFGLRPDGHLELAGALPDEADEADDAIDMIDTYAGMPSATLTETASDAQEIYVKSVGKWFDVRRQYIQWVDGHLAQMQIASDITSRKEAQDLARQQDEKLQFASRLTTMGEMASSLAHELNQPLAAISNYCSGAAALVRNGRASSETLLSALDKTSQQALRAGMIIKRIREFVKRSEPKRKPARLADIVADAIGLAEIETRKRGIRIVTETRGRLPTIWVDTVLIEQVLVNLLKNAAEAMAEYQADKLAGKHADKTPADTSLPGKPAEYWHAAADQTIHLVVVSDPATVCVSVVDRGPGVDEATTERLFEPFYSTKADGMGMGLNICRSIIESHRGRLWVENNLAADGRRNGCTFHFTLPVTPERVPGLNQADPYPLLNPSTLRENHE</sequence>
<dbReference type="InterPro" id="IPR035965">
    <property type="entry name" value="PAS-like_dom_sf"/>
</dbReference>
<evidence type="ECO:0000256" key="4">
    <source>
        <dbReference type="ARBA" id="ARBA00022679"/>
    </source>
</evidence>
<accession>A0ABT3ZN73</accession>
<dbReference type="InterPro" id="IPR000014">
    <property type="entry name" value="PAS"/>
</dbReference>
<keyword evidence="4" id="KW-0808">Transferase</keyword>
<dbReference type="Pfam" id="PF13188">
    <property type="entry name" value="PAS_8"/>
    <property type="match status" value="1"/>
</dbReference>